<dbReference type="InterPro" id="IPR000192">
    <property type="entry name" value="Aminotrans_V_dom"/>
</dbReference>
<dbReference type="InterPro" id="IPR015421">
    <property type="entry name" value="PyrdxlP-dep_Trfase_major"/>
</dbReference>
<dbReference type="SUPFAM" id="SSF53383">
    <property type="entry name" value="PLP-dependent transferases"/>
    <property type="match status" value="1"/>
</dbReference>
<dbReference type="PANTHER" id="PTHR43092">
    <property type="entry name" value="L-CYSTEINE DESULFHYDRASE"/>
    <property type="match status" value="1"/>
</dbReference>
<keyword evidence="3" id="KW-0808">Transferase</keyword>
<dbReference type="GO" id="GO:0016740">
    <property type="term" value="F:transferase activity"/>
    <property type="evidence" value="ECO:0007669"/>
    <property type="project" value="UniProtKB-KW"/>
</dbReference>
<dbReference type="Pfam" id="PF00266">
    <property type="entry name" value="Aminotran_5"/>
    <property type="match status" value="1"/>
</dbReference>
<dbReference type="AlphaFoldDB" id="A0A167RXN4"/>
<evidence type="ECO:0000256" key="1">
    <source>
        <dbReference type="ARBA" id="ARBA00022898"/>
    </source>
</evidence>
<keyword evidence="1" id="KW-0663">Pyridoxal phosphate</keyword>
<dbReference type="Proteomes" id="UP000076738">
    <property type="component" value="Unassembled WGS sequence"/>
</dbReference>
<dbReference type="STRING" id="1330018.A0A167RXN4"/>
<reference evidence="3 4" key="1">
    <citation type="journal article" date="2016" name="Mol. Biol. Evol.">
        <title>Comparative Genomics of Early-Diverging Mushroom-Forming Fungi Provides Insights into the Origins of Lignocellulose Decay Capabilities.</title>
        <authorList>
            <person name="Nagy L.G."/>
            <person name="Riley R."/>
            <person name="Tritt A."/>
            <person name="Adam C."/>
            <person name="Daum C."/>
            <person name="Floudas D."/>
            <person name="Sun H."/>
            <person name="Yadav J.S."/>
            <person name="Pangilinan J."/>
            <person name="Larsson K.H."/>
            <person name="Matsuura K."/>
            <person name="Barry K."/>
            <person name="Labutti K."/>
            <person name="Kuo R."/>
            <person name="Ohm R.A."/>
            <person name="Bhattacharya S.S."/>
            <person name="Shirouzu T."/>
            <person name="Yoshinaga Y."/>
            <person name="Martin F.M."/>
            <person name="Grigoriev I.V."/>
            <person name="Hibbett D.S."/>
        </authorList>
    </citation>
    <scope>NUCLEOTIDE SEQUENCE [LARGE SCALE GENOMIC DNA]</scope>
    <source>
        <strain evidence="3 4">TUFC12733</strain>
    </source>
</reference>
<proteinExistence type="predicted"/>
<sequence>MGDTATDVNGVTDEDSLPKLGHSMLEQFCFPPGFINLNHGSYGSLPIPVLRAAEKMAIQCEQKPDIFLRNTARRLLDDVRVRVAEFVNADVDECVILTNATHGVNTVLFNIEWQKGDVIVQFSSTYGAVQRTILMTLDRTHGVQLISIPVTYPIKHSDLLARFRSTLASIPRHTGQKVVALIDGIASKPGVLLPWEEMVAISKEYGVWSLVDGAHLLGQVPVDLKKTQPDFWVSNGHKWLFSKRASAVFYVPKRNQHLIKFTLPTSIGYVSPQDVVPAAKGSERFVKLFEYCGTIDYVPFLSIGPALDFRKSLGGEERITNYCHNLAVEGGKRLAEVLGTEIMDTWGELTANMTNVRLPMSPPGALSTGELRDLIFSMCDELTDKRDLMVNLYVHDGKWWVRCSAQVWNEISDFEKAGELLLEMCKTKDEEMKQIAATRATGGKTTMIREEVAKTES</sequence>
<dbReference type="PANTHER" id="PTHR43092:SF2">
    <property type="entry name" value="HERCYNYLCYSTEINE SULFOXIDE LYASE"/>
    <property type="match status" value="1"/>
</dbReference>
<dbReference type="OrthoDB" id="5978656at2759"/>
<gene>
    <name evidence="3" type="ORF">CALVIDRAFT_594856</name>
</gene>
<evidence type="ECO:0000313" key="3">
    <source>
        <dbReference type="EMBL" id="KZP01387.1"/>
    </source>
</evidence>
<dbReference type="Gene3D" id="3.40.640.10">
    <property type="entry name" value="Type I PLP-dependent aspartate aminotransferase-like (Major domain)"/>
    <property type="match status" value="1"/>
</dbReference>
<evidence type="ECO:0000259" key="2">
    <source>
        <dbReference type="Pfam" id="PF00266"/>
    </source>
</evidence>
<dbReference type="InterPro" id="IPR015424">
    <property type="entry name" value="PyrdxlP-dep_Trfase"/>
</dbReference>
<dbReference type="Gene3D" id="3.90.1150.10">
    <property type="entry name" value="Aspartate Aminotransferase, domain 1"/>
    <property type="match status" value="1"/>
</dbReference>
<organism evidence="3 4">
    <name type="scientific">Calocera viscosa (strain TUFC12733)</name>
    <dbReference type="NCBI Taxonomy" id="1330018"/>
    <lineage>
        <taxon>Eukaryota</taxon>
        <taxon>Fungi</taxon>
        <taxon>Dikarya</taxon>
        <taxon>Basidiomycota</taxon>
        <taxon>Agaricomycotina</taxon>
        <taxon>Dacrymycetes</taxon>
        <taxon>Dacrymycetales</taxon>
        <taxon>Dacrymycetaceae</taxon>
        <taxon>Calocera</taxon>
    </lineage>
</organism>
<evidence type="ECO:0000313" key="4">
    <source>
        <dbReference type="Proteomes" id="UP000076738"/>
    </source>
</evidence>
<name>A0A167RXN4_CALVF</name>
<dbReference type="EMBL" id="KV417267">
    <property type="protein sequence ID" value="KZP01387.1"/>
    <property type="molecule type" value="Genomic_DNA"/>
</dbReference>
<protein>
    <submittedName>
        <fullName evidence="3">PLP-dependent transferase</fullName>
    </submittedName>
</protein>
<feature type="domain" description="Aminotransferase class V" evidence="2">
    <location>
        <begin position="70"/>
        <end position="356"/>
    </location>
</feature>
<keyword evidence="4" id="KW-1185">Reference proteome</keyword>
<dbReference type="InterPro" id="IPR015422">
    <property type="entry name" value="PyrdxlP-dep_Trfase_small"/>
</dbReference>
<accession>A0A167RXN4</accession>